<feature type="non-terminal residue" evidence="3">
    <location>
        <position position="1"/>
    </location>
</feature>
<dbReference type="SUPFAM" id="SSF53335">
    <property type="entry name" value="S-adenosyl-L-methionine-dependent methyltransferases"/>
    <property type="match status" value="1"/>
</dbReference>
<dbReference type="PANTHER" id="PTHR45036">
    <property type="entry name" value="METHYLTRANSFERASE LIKE 7B"/>
    <property type="match status" value="1"/>
</dbReference>
<dbReference type="CDD" id="cd02440">
    <property type="entry name" value="AdoMet_MTases"/>
    <property type="match status" value="1"/>
</dbReference>
<protein>
    <submittedName>
        <fullName evidence="3">Methyltransferase-like 7A</fullName>
    </submittedName>
</protein>
<proteinExistence type="predicted"/>
<evidence type="ECO:0000313" key="3">
    <source>
        <dbReference type="EMBL" id="KFW03993.1"/>
    </source>
</evidence>
<name>A0A093IQQ5_EURHL</name>
<accession>A0A093IQQ5</accession>
<dbReference type="InterPro" id="IPR052356">
    <property type="entry name" value="Thiol_S-MT"/>
</dbReference>
<keyword evidence="1" id="KW-0472">Membrane</keyword>
<dbReference type="InterPro" id="IPR029063">
    <property type="entry name" value="SAM-dependent_MTases_sf"/>
</dbReference>
<organism evidence="3 4">
    <name type="scientific">Eurypyga helias</name>
    <name type="common">Sunbittern</name>
    <name type="synonym">Ardea helias</name>
    <dbReference type="NCBI Taxonomy" id="54383"/>
    <lineage>
        <taxon>Eukaryota</taxon>
        <taxon>Metazoa</taxon>
        <taxon>Chordata</taxon>
        <taxon>Craniata</taxon>
        <taxon>Vertebrata</taxon>
        <taxon>Euteleostomi</taxon>
        <taxon>Archelosauria</taxon>
        <taxon>Archosauria</taxon>
        <taxon>Dinosauria</taxon>
        <taxon>Saurischia</taxon>
        <taxon>Theropoda</taxon>
        <taxon>Coelurosauria</taxon>
        <taxon>Aves</taxon>
        <taxon>Neognathae</taxon>
        <taxon>Neoaves</taxon>
        <taxon>Phaethontimorphae</taxon>
        <taxon>Eurypygiformes</taxon>
        <taxon>Eurypygidae</taxon>
        <taxon>Eurypyga</taxon>
    </lineage>
</organism>
<dbReference type="InterPro" id="IPR013216">
    <property type="entry name" value="Methyltransf_11"/>
</dbReference>
<feature type="non-terminal residue" evidence="3">
    <location>
        <position position="242"/>
    </location>
</feature>
<reference evidence="3 4" key="1">
    <citation type="submission" date="2014-04" db="EMBL/GenBank/DDBJ databases">
        <title>Genome evolution of avian class.</title>
        <authorList>
            <person name="Zhang G."/>
            <person name="Li C."/>
        </authorList>
    </citation>
    <scope>NUCLEOTIDE SEQUENCE [LARGE SCALE GENOMIC DNA]</scope>
    <source>
        <strain evidence="3">BGI_N326</strain>
    </source>
</reference>
<dbReference type="AlphaFoldDB" id="A0A093IQQ5"/>
<evidence type="ECO:0000259" key="2">
    <source>
        <dbReference type="Pfam" id="PF08241"/>
    </source>
</evidence>
<keyword evidence="1" id="KW-0812">Transmembrane</keyword>
<gene>
    <name evidence="3" type="ORF">N326_08067</name>
</gene>
<sequence>TILFLRACLALLAMPIYLLSFLGIWKPFSRKVFFPFFLEKLSGIHEKKTKKHKQELFHNLSDFSSPSGELKLLEIGTGYGTNFQFYPPGCKVTCTDINPNFQQGLLRSISKNQHIHYEGFLVAAGEDLYQVPSGSVDAVICTFVLCSVQNVNGTLKEALRVLRPGGAFYFLEHVAADHASWKYFWQQIFYPTWKLVFDGCCLTREIWKNLEQAKFSELSLNHISIALPWTPIQPHVMGYAVK</sequence>
<feature type="domain" description="Methyltransferase type 11" evidence="2">
    <location>
        <begin position="73"/>
        <end position="170"/>
    </location>
</feature>
<keyword evidence="1" id="KW-1133">Transmembrane helix</keyword>
<dbReference type="Pfam" id="PF08241">
    <property type="entry name" value="Methyltransf_11"/>
    <property type="match status" value="1"/>
</dbReference>
<dbReference type="EMBL" id="KK565438">
    <property type="protein sequence ID" value="KFW03993.1"/>
    <property type="molecule type" value="Genomic_DNA"/>
</dbReference>
<dbReference type="GO" id="GO:0032259">
    <property type="term" value="P:methylation"/>
    <property type="evidence" value="ECO:0007669"/>
    <property type="project" value="UniProtKB-KW"/>
</dbReference>
<keyword evidence="4" id="KW-1185">Reference proteome</keyword>
<dbReference type="PANTHER" id="PTHR45036:SF1">
    <property type="entry name" value="METHYLTRANSFERASE LIKE 7A"/>
    <property type="match status" value="1"/>
</dbReference>
<feature type="transmembrane region" description="Helical" evidence="1">
    <location>
        <begin position="7"/>
        <end position="25"/>
    </location>
</feature>
<evidence type="ECO:0000256" key="1">
    <source>
        <dbReference type="SAM" id="Phobius"/>
    </source>
</evidence>
<keyword evidence="3" id="KW-0808">Transferase</keyword>
<evidence type="ECO:0000313" key="4">
    <source>
        <dbReference type="Proteomes" id="UP000054232"/>
    </source>
</evidence>
<dbReference type="Proteomes" id="UP000054232">
    <property type="component" value="Unassembled WGS sequence"/>
</dbReference>
<dbReference type="GO" id="GO:0008757">
    <property type="term" value="F:S-adenosylmethionine-dependent methyltransferase activity"/>
    <property type="evidence" value="ECO:0007669"/>
    <property type="project" value="InterPro"/>
</dbReference>
<keyword evidence="3" id="KW-0489">Methyltransferase</keyword>
<dbReference type="Gene3D" id="3.40.50.150">
    <property type="entry name" value="Vaccinia Virus protein VP39"/>
    <property type="match status" value="1"/>
</dbReference>